<proteinExistence type="predicted"/>
<comment type="caution">
    <text evidence="1">The sequence shown here is derived from an EMBL/GenBank/DDBJ whole genome shotgun (WGS) entry which is preliminary data.</text>
</comment>
<protein>
    <recommendedName>
        <fullName evidence="5">PBCV-specific basic adaptor domain-containing protein</fullName>
    </recommendedName>
</protein>
<dbReference type="Proteomes" id="UP001208692">
    <property type="component" value="Unassembled WGS sequence"/>
</dbReference>
<dbReference type="EMBL" id="BQKB01000058">
    <property type="protein sequence ID" value="GJM54008.1"/>
    <property type="molecule type" value="Genomic_DNA"/>
</dbReference>
<sequence>MATKKEGLKANGKLKKGYRYNENGRIVKAKSATKKKTKR</sequence>
<accession>A0AAV5AWB1</accession>
<organism evidence="1 3">
    <name type="scientific">Capnocytophaga catalasegens</name>
    <dbReference type="NCBI Taxonomy" id="1004260"/>
    <lineage>
        <taxon>Bacteria</taxon>
        <taxon>Pseudomonadati</taxon>
        <taxon>Bacteroidota</taxon>
        <taxon>Flavobacteriia</taxon>
        <taxon>Flavobacteriales</taxon>
        <taxon>Flavobacteriaceae</taxon>
        <taxon>Capnocytophaga</taxon>
    </lineage>
</organism>
<reference evidence="1 4" key="1">
    <citation type="submission" date="2021-11" db="EMBL/GenBank/DDBJ databases">
        <title>Draft genome sequence of Capnocytophaga sp. strain KC07075 isolated from cat oral cavity.</title>
        <authorList>
            <person name="Suzuki M."/>
            <person name="Imaoka K."/>
            <person name="Kimura M."/>
            <person name="Morikawa S."/>
            <person name="Maeda K."/>
        </authorList>
    </citation>
    <scope>NUCLEOTIDE SEQUENCE</scope>
    <source>
        <strain evidence="1">KC07075</strain>
        <strain evidence="2 4">KC07079</strain>
    </source>
</reference>
<dbReference type="EMBL" id="BQKA01000091">
    <property type="protein sequence ID" value="GJM51659.1"/>
    <property type="molecule type" value="Genomic_DNA"/>
</dbReference>
<dbReference type="AlphaFoldDB" id="A0AAV5AWB1"/>
<evidence type="ECO:0000313" key="3">
    <source>
        <dbReference type="Proteomes" id="UP001207736"/>
    </source>
</evidence>
<evidence type="ECO:0000313" key="1">
    <source>
        <dbReference type="EMBL" id="GJM51659.1"/>
    </source>
</evidence>
<name>A0AAV5AWB1_9FLAO</name>
<evidence type="ECO:0000313" key="4">
    <source>
        <dbReference type="Proteomes" id="UP001208692"/>
    </source>
</evidence>
<evidence type="ECO:0008006" key="5">
    <source>
        <dbReference type="Google" id="ProtNLM"/>
    </source>
</evidence>
<gene>
    <name evidence="1" type="ORF">RCZ15_26320</name>
    <name evidence="2" type="ORF">RCZ16_23240</name>
</gene>
<keyword evidence="4" id="KW-1185">Reference proteome</keyword>
<evidence type="ECO:0000313" key="2">
    <source>
        <dbReference type="EMBL" id="GJM54008.1"/>
    </source>
</evidence>
<dbReference type="Proteomes" id="UP001207736">
    <property type="component" value="Unassembled WGS sequence"/>
</dbReference>